<dbReference type="Pfam" id="PF00753">
    <property type="entry name" value="Lactamase_B"/>
    <property type="match status" value="1"/>
</dbReference>
<comment type="caution">
    <text evidence="6">The sequence shown here is derived from an EMBL/GenBank/DDBJ whole genome shotgun (WGS) entry which is preliminary data.</text>
</comment>
<accession>A0A2T9Y4K8</accession>
<evidence type="ECO:0000256" key="3">
    <source>
        <dbReference type="ARBA" id="ARBA00022801"/>
    </source>
</evidence>
<dbReference type="GO" id="GO:0046872">
    <property type="term" value="F:metal ion binding"/>
    <property type="evidence" value="ECO:0007669"/>
    <property type="project" value="UniProtKB-KW"/>
</dbReference>
<evidence type="ECO:0000259" key="5">
    <source>
        <dbReference type="SMART" id="SM00849"/>
    </source>
</evidence>
<dbReference type="GO" id="GO:0016787">
    <property type="term" value="F:hydrolase activity"/>
    <property type="evidence" value="ECO:0007669"/>
    <property type="project" value="UniProtKB-KW"/>
</dbReference>
<dbReference type="InterPro" id="IPR047921">
    <property type="entry name" value="LACTB2-like_MBL-fold"/>
</dbReference>
<name>A0A2T9Y4K8_9FUNG</name>
<dbReference type="CDD" id="cd07722">
    <property type="entry name" value="LACTB2-like_MBL-fold"/>
    <property type="match status" value="1"/>
</dbReference>
<dbReference type="STRING" id="133385.A0A2T9Y4K8"/>
<dbReference type="InterPro" id="IPR050662">
    <property type="entry name" value="Sec-metab_biosynth-thioest"/>
</dbReference>
<keyword evidence="4" id="KW-0862">Zinc</keyword>
<sequence length="359" mass="40314">MSVVQLSKRVWQLNALNPGPFTLQGTNTYLVGTGLRRVLIDTGDGMQPLYISNIKELLHKKVENARICAILLTHHHPDHVGGLSNILKEKDILTEDFKIYTSNKSNEPNEYCDGQSKTGIFKKINDELDTVFLEKASVEYGLNNISTVALNYESALKLEQILSEPNFLITVEGASLYAVPTPGHSEDHVAFYLKEENTLFSGDCLLGKSSSIFNDLRKMINSLTTMLNINPKLIYPGHGPIIDSPKTEISHNINHRIKRETKIIDTIKNYQSKLALSLENKQNNSSDPIQTLSGNFDDPASSIYIDFDELFLQVYGSLNGETLIRGAKYNLTNHLNKLETENKVEFQIDSDGNKRCRLL</sequence>
<evidence type="ECO:0000313" key="6">
    <source>
        <dbReference type="EMBL" id="PVU87286.1"/>
    </source>
</evidence>
<keyword evidence="7" id="KW-1185">Reference proteome</keyword>
<dbReference type="InterPro" id="IPR036866">
    <property type="entry name" value="RibonucZ/Hydroxyglut_hydro"/>
</dbReference>
<evidence type="ECO:0000256" key="1">
    <source>
        <dbReference type="ARBA" id="ARBA00007749"/>
    </source>
</evidence>
<evidence type="ECO:0000313" key="7">
    <source>
        <dbReference type="Proteomes" id="UP000245383"/>
    </source>
</evidence>
<reference evidence="6 7" key="1">
    <citation type="journal article" date="2018" name="MBio">
        <title>Comparative Genomics Reveals the Core Gene Toolbox for the Fungus-Insect Symbiosis.</title>
        <authorList>
            <person name="Wang Y."/>
            <person name="Stata M."/>
            <person name="Wang W."/>
            <person name="Stajich J.E."/>
            <person name="White M.M."/>
            <person name="Moncalvo J.M."/>
        </authorList>
    </citation>
    <scope>NUCLEOTIDE SEQUENCE [LARGE SCALE GENOMIC DNA]</scope>
    <source>
        <strain evidence="6 7">SWE-8-4</strain>
    </source>
</reference>
<feature type="domain" description="Metallo-beta-lactamase" evidence="5">
    <location>
        <begin position="25"/>
        <end position="238"/>
    </location>
</feature>
<dbReference type="InterPro" id="IPR036388">
    <property type="entry name" value="WH-like_DNA-bd_sf"/>
</dbReference>
<dbReference type="Gene3D" id="1.10.10.10">
    <property type="entry name" value="Winged helix-like DNA-binding domain superfamily/Winged helix DNA-binding domain"/>
    <property type="match status" value="1"/>
</dbReference>
<dbReference type="AlphaFoldDB" id="A0A2T9Y4K8"/>
<dbReference type="EMBL" id="MBFR01000522">
    <property type="protein sequence ID" value="PVU87286.1"/>
    <property type="molecule type" value="Genomic_DNA"/>
</dbReference>
<protein>
    <recommendedName>
        <fullName evidence="5">Metallo-beta-lactamase domain-containing protein</fullName>
    </recommendedName>
</protein>
<dbReference type="PANTHER" id="PTHR23131:SF0">
    <property type="entry name" value="ENDORIBONUCLEASE LACTB2"/>
    <property type="match status" value="1"/>
</dbReference>
<organism evidence="6 7">
    <name type="scientific">Smittium simulii</name>
    <dbReference type="NCBI Taxonomy" id="133385"/>
    <lineage>
        <taxon>Eukaryota</taxon>
        <taxon>Fungi</taxon>
        <taxon>Fungi incertae sedis</taxon>
        <taxon>Zoopagomycota</taxon>
        <taxon>Kickxellomycotina</taxon>
        <taxon>Harpellomycetes</taxon>
        <taxon>Harpellales</taxon>
        <taxon>Legeriomycetaceae</taxon>
        <taxon>Smittium</taxon>
    </lineage>
</organism>
<keyword evidence="2" id="KW-0479">Metal-binding</keyword>
<gene>
    <name evidence="6" type="ORF">BB561_006399</name>
</gene>
<dbReference type="SUPFAM" id="SSF56281">
    <property type="entry name" value="Metallo-hydrolase/oxidoreductase"/>
    <property type="match status" value="1"/>
</dbReference>
<dbReference type="Gene3D" id="3.60.15.10">
    <property type="entry name" value="Ribonuclease Z/Hydroxyacylglutathione hydrolase-like"/>
    <property type="match status" value="1"/>
</dbReference>
<evidence type="ECO:0000256" key="4">
    <source>
        <dbReference type="ARBA" id="ARBA00022833"/>
    </source>
</evidence>
<proteinExistence type="inferred from homology"/>
<evidence type="ECO:0000256" key="2">
    <source>
        <dbReference type="ARBA" id="ARBA00022723"/>
    </source>
</evidence>
<comment type="similarity">
    <text evidence="1">Belongs to the metallo-beta-lactamase superfamily.</text>
</comment>
<dbReference type="SMART" id="SM00849">
    <property type="entry name" value="Lactamase_B"/>
    <property type="match status" value="1"/>
</dbReference>
<dbReference type="InterPro" id="IPR001279">
    <property type="entry name" value="Metallo-B-lactamas"/>
</dbReference>
<keyword evidence="3" id="KW-0378">Hydrolase</keyword>
<dbReference type="PANTHER" id="PTHR23131">
    <property type="entry name" value="ENDORIBONUCLEASE LACTB2"/>
    <property type="match status" value="1"/>
</dbReference>
<dbReference type="OrthoDB" id="17458at2759"/>
<dbReference type="Proteomes" id="UP000245383">
    <property type="component" value="Unassembled WGS sequence"/>
</dbReference>